<dbReference type="EMBL" id="WQLB01000004">
    <property type="protein sequence ID" value="MVN86127.1"/>
    <property type="molecule type" value="Genomic_DNA"/>
</dbReference>
<proteinExistence type="predicted"/>
<protein>
    <submittedName>
        <fullName evidence="2">Uncharacterized protein</fullName>
    </submittedName>
</protein>
<gene>
    <name evidence="2" type="ORF">GO986_05055</name>
</gene>
<accession>A0A7C9HQQ4</accession>
<keyword evidence="1" id="KW-0732">Signal</keyword>
<reference evidence="2 3" key="1">
    <citation type="submission" date="2019-12" db="EMBL/GenBank/DDBJ databases">
        <title>Deinococcus sp. HMF7620 Genome sequencing and assembly.</title>
        <authorList>
            <person name="Kang H."/>
            <person name="Kim H."/>
            <person name="Joh K."/>
        </authorList>
    </citation>
    <scope>NUCLEOTIDE SEQUENCE [LARGE SCALE GENOMIC DNA]</scope>
    <source>
        <strain evidence="2 3">HMF7620</strain>
    </source>
</reference>
<comment type="caution">
    <text evidence="2">The sequence shown here is derived from an EMBL/GenBank/DDBJ whole genome shotgun (WGS) entry which is preliminary data.</text>
</comment>
<dbReference type="RefSeq" id="WP_157458162.1">
    <property type="nucleotide sequence ID" value="NZ_WQLB01000004.1"/>
</dbReference>
<organism evidence="2 3">
    <name type="scientific">Deinococcus arboris</name>
    <dbReference type="NCBI Taxonomy" id="2682977"/>
    <lineage>
        <taxon>Bacteria</taxon>
        <taxon>Thermotogati</taxon>
        <taxon>Deinococcota</taxon>
        <taxon>Deinococci</taxon>
        <taxon>Deinococcales</taxon>
        <taxon>Deinococcaceae</taxon>
        <taxon>Deinococcus</taxon>
    </lineage>
</organism>
<sequence length="156" mass="17146">MNHFVALMLVAVGSFAVAAPVTQYAVLKALKVQGKVVTMSLDYVEVFSDTPKDAARAVDLGYFPDAETFYNSVPAGIYIRNVNSQLRTLKTDARTTFELSCMNAAASAVVSKSVPLNQFVGSWQGNSKPCWPFQERTVRLQLDGTRVLKVSQVYFP</sequence>
<keyword evidence="3" id="KW-1185">Reference proteome</keyword>
<evidence type="ECO:0000256" key="1">
    <source>
        <dbReference type="SAM" id="SignalP"/>
    </source>
</evidence>
<feature type="chain" id="PRO_5028907110" evidence="1">
    <location>
        <begin position="19"/>
        <end position="156"/>
    </location>
</feature>
<dbReference type="Proteomes" id="UP000483286">
    <property type="component" value="Unassembled WGS sequence"/>
</dbReference>
<name>A0A7C9HQQ4_9DEIO</name>
<dbReference type="AlphaFoldDB" id="A0A7C9HQQ4"/>
<evidence type="ECO:0000313" key="3">
    <source>
        <dbReference type="Proteomes" id="UP000483286"/>
    </source>
</evidence>
<feature type="signal peptide" evidence="1">
    <location>
        <begin position="1"/>
        <end position="18"/>
    </location>
</feature>
<evidence type="ECO:0000313" key="2">
    <source>
        <dbReference type="EMBL" id="MVN86127.1"/>
    </source>
</evidence>